<feature type="transmembrane region" description="Helical" evidence="5">
    <location>
        <begin position="150"/>
        <end position="167"/>
    </location>
</feature>
<keyword evidence="8" id="KW-1185">Reference proteome</keyword>
<dbReference type="InterPro" id="IPR020846">
    <property type="entry name" value="MFS_dom"/>
</dbReference>
<comment type="caution">
    <text evidence="7">The sequence shown here is derived from an EMBL/GenBank/DDBJ whole genome shotgun (WGS) entry which is preliminary data.</text>
</comment>
<evidence type="ECO:0000256" key="1">
    <source>
        <dbReference type="ARBA" id="ARBA00004651"/>
    </source>
</evidence>
<feature type="transmembrane region" description="Helical" evidence="5">
    <location>
        <begin position="385"/>
        <end position="403"/>
    </location>
</feature>
<feature type="transmembrane region" description="Helical" evidence="5">
    <location>
        <begin position="234"/>
        <end position="252"/>
    </location>
</feature>
<evidence type="ECO:0000256" key="3">
    <source>
        <dbReference type="ARBA" id="ARBA00022989"/>
    </source>
</evidence>
<evidence type="ECO:0000256" key="2">
    <source>
        <dbReference type="ARBA" id="ARBA00022692"/>
    </source>
</evidence>
<dbReference type="PROSITE" id="PS00216">
    <property type="entry name" value="SUGAR_TRANSPORT_1"/>
    <property type="match status" value="1"/>
</dbReference>
<evidence type="ECO:0000259" key="6">
    <source>
        <dbReference type="PROSITE" id="PS50850"/>
    </source>
</evidence>
<dbReference type="PANTHER" id="PTHR23528">
    <property type="match status" value="1"/>
</dbReference>
<name>A0A939PBV9_9ACTN</name>
<feature type="transmembrane region" description="Helical" evidence="5">
    <location>
        <begin position="357"/>
        <end position="379"/>
    </location>
</feature>
<dbReference type="PROSITE" id="PS50850">
    <property type="entry name" value="MFS"/>
    <property type="match status" value="1"/>
</dbReference>
<dbReference type="GO" id="GO:0005886">
    <property type="term" value="C:plasma membrane"/>
    <property type="evidence" value="ECO:0007669"/>
    <property type="project" value="UniProtKB-SubCell"/>
</dbReference>
<dbReference type="PANTHER" id="PTHR23528:SF1">
    <property type="entry name" value="MAJOR FACILITATOR SUPERFAMILY (MFS) PROFILE DOMAIN-CONTAINING PROTEIN"/>
    <property type="match status" value="1"/>
</dbReference>
<proteinExistence type="predicted"/>
<sequence length="407" mass="41738">MWIGLLSSLQILLPRQVERIDPHDKIGDLGLVTGVAAVAALVAAPVVGALSDRTTSRFGRRRPWVAGCSVLCSAALFALPWQTTLTGVTVCWVLVHASVNGMHTALCAAMSDRVPVNQRGVVAAVAGLTMPLGLVAGTLLVSGLDTTPGYSLVAVLVLVMALPYALLTGDLHVPSGPGPSGIDASEVGTSGVRGPGVGPSGIGARRRPFREFLAGLYVSPKENPGLAWAWGGRFAAQLSTSLATLYLFYFLRDGVRVADPARDVALLSVLYTAGAIGASVVAGRISDRVGRRRVFVVASSLFMAAALTVMAMFPIRAAAMPAALVLGAGYGIYLAIDQALVTQLLPRARDRAKDLGVMNMAGSCAVAICPAVAATAVAAGGFSGLFAFAAVLAVAGGLVMRPITSIP</sequence>
<dbReference type="InterPro" id="IPR005829">
    <property type="entry name" value="Sugar_transporter_CS"/>
</dbReference>
<dbReference type="Proteomes" id="UP000669179">
    <property type="component" value="Unassembled WGS sequence"/>
</dbReference>
<feature type="transmembrane region" description="Helical" evidence="5">
    <location>
        <begin position="264"/>
        <end position="282"/>
    </location>
</feature>
<organism evidence="7 8">
    <name type="scientific">Actinomadura barringtoniae</name>
    <dbReference type="NCBI Taxonomy" id="1427535"/>
    <lineage>
        <taxon>Bacteria</taxon>
        <taxon>Bacillati</taxon>
        <taxon>Actinomycetota</taxon>
        <taxon>Actinomycetes</taxon>
        <taxon>Streptosporangiales</taxon>
        <taxon>Thermomonosporaceae</taxon>
        <taxon>Actinomadura</taxon>
    </lineage>
</organism>
<keyword evidence="4 5" id="KW-0472">Membrane</keyword>
<dbReference type="Pfam" id="PF07690">
    <property type="entry name" value="MFS_1"/>
    <property type="match status" value="2"/>
</dbReference>
<dbReference type="Gene3D" id="1.20.1250.20">
    <property type="entry name" value="MFS general substrate transporter like domains"/>
    <property type="match status" value="2"/>
</dbReference>
<protein>
    <submittedName>
        <fullName evidence="7">MFS transporter</fullName>
    </submittedName>
</protein>
<accession>A0A939PBV9</accession>
<feature type="transmembrane region" description="Helical" evidence="5">
    <location>
        <begin position="29"/>
        <end position="51"/>
    </location>
</feature>
<evidence type="ECO:0000313" key="8">
    <source>
        <dbReference type="Proteomes" id="UP000669179"/>
    </source>
</evidence>
<evidence type="ECO:0000256" key="4">
    <source>
        <dbReference type="ARBA" id="ARBA00023136"/>
    </source>
</evidence>
<evidence type="ECO:0000313" key="7">
    <source>
        <dbReference type="EMBL" id="MBO2447213.1"/>
    </source>
</evidence>
<dbReference type="AlphaFoldDB" id="A0A939PBV9"/>
<feature type="transmembrane region" description="Helical" evidence="5">
    <location>
        <begin position="319"/>
        <end position="336"/>
    </location>
</feature>
<dbReference type="GO" id="GO:0022857">
    <property type="term" value="F:transmembrane transporter activity"/>
    <property type="evidence" value="ECO:0007669"/>
    <property type="project" value="InterPro"/>
</dbReference>
<dbReference type="InterPro" id="IPR036259">
    <property type="entry name" value="MFS_trans_sf"/>
</dbReference>
<dbReference type="EMBL" id="JAGEOJ010000003">
    <property type="protein sequence ID" value="MBO2447213.1"/>
    <property type="molecule type" value="Genomic_DNA"/>
</dbReference>
<reference evidence="7" key="1">
    <citation type="submission" date="2021-03" db="EMBL/GenBank/DDBJ databases">
        <authorList>
            <person name="Kanchanasin P."/>
            <person name="Saeng-In P."/>
            <person name="Phongsopitanun W."/>
            <person name="Yuki M."/>
            <person name="Kudo T."/>
            <person name="Ohkuma M."/>
            <person name="Tanasupawat S."/>
        </authorList>
    </citation>
    <scope>NUCLEOTIDE SEQUENCE</scope>
    <source>
        <strain evidence="7">GKU 128</strain>
    </source>
</reference>
<dbReference type="CDD" id="cd06174">
    <property type="entry name" value="MFS"/>
    <property type="match status" value="1"/>
</dbReference>
<keyword evidence="3 5" id="KW-1133">Transmembrane helix</keyword>
<dbReference type="SUPFAM" id="SSF103473">
    <property type="entry name" value="MFS general substrate transporter"/>
    <property type="match status" value="1"/>
</dbReference>
<feature type="transmembrane region" description="Helical" evidence="5">
    <location>
        <begin position="63"/>
        <end position="81"/>
    </location>
</feature>
<feature type="transmembrane region" description="Helical" evidence="5">
    <location>
        <begin position="121"/>
        <end position="144"/>
    </location>
</feature>
<comment type="subcellular location">
    <subcellularLocation>
        <location evidence="1">Cell membrane</location>
        <topology evidence="1">Multi-pass membrane protein</topology>
    </subcellularLocation>
</comment>
<dbReference type="RefSeq" id="WP_208254808.1">
    <property type="nucleotide sequence ID" value="NZ_JAGEOJ010000003.1"/>
</dbReference>
<keyword evidence="2 5" id="KW-0812">Transmembrane</keyword>
<dbReference type="InterPro" id="IPR011701">
    <property type="entry name" value="MFS"/>
</dbReference>
<evidence type="ECO:0000256" key="5">
    <source>
        <dbReference type="SAM" id="Phobius"/>
    </source>
</evidence>
<gene>
    <name evidence="7" type="ORF">J4573_08965</name>
</gene>
<feature type="domain" description="Major facilitator superfamily (MFS) profile" evidence="6">
    <location>
        <begin position="225"/>
        <end position="407"/>
    </location>
</feature>